<proteinExistence type="predicted"/>
<evidence type="ECO:0000313" key="1">
    <source>
        <dbReference type="EMBL" id="JAE32526.1"/>
    </source>
</evidence>
<organism evidence="1">
    <name type="scientific">Arundo donax</name>
    <name type="common">Giant reed</name>
    <name type="synonym">Donax arundinaceus</name>
    <dbReference type="NCBI Taxonomy" id="35708"/>
    <lineage>
        <taxon>Eukaryota</taxon>
        <taxon>Viridiplantae</taxon>
        <taxon>Streptophyta</taxon>
        <taxon>Embryophyta</taxon>
        <taxon>Tracheophyta</taxon>
        <taxon>Spermatophyta</taxon>
        <taxon>Magnoliopsida</taxon>
        <taxon>Liliopsida</taxon>
        <taxon>Poales</taxon>
        <taxon>Poaceae</taxon>
        <taxon>PACMAD clade</taxon>
        <taxon>Arundinoideae</taxon>
        <taxon>Arundineae</taxon>
        <taxon>Arundo</taxon>
    </lineage>
</organism>
<protein>
    <submittedName>
        <fullName evidence="1">Uncharacterized protein</fullName>
    </submittedName>
</protein>
<reference evidence="1" key="2">
    <citation type="journal article" date="2015" name="Data Brief">
        <title>Shoot transcriptome of the giant reed, Arundo donax.</title>
        <authorList>
            <person name="Barrero R.A."/>
            <person name="Guerrero F.D."/>
            <person name="Moolhuijzen P."/>
            <person name="Goolsby J.A."/>
            <person name="Tidwell J."/>
            <person name="Bellgard S.E."/>
            <person name="Bellgard M.I."/>
        </authorList>
    </citation>
    <scope>NUCLEOTIDE SEQUENCE</scope>
    <source>
        <tissue evidence="1">Shoot tissue taken approximately 20 cm above the soil surface</tissue>
    </source>
</reference>
<accession>A0A0A9HCG2</accession>
<dbReference type="AlphaFoldDB" id="A0A0A9HCG2"/>
<sequence>MIFSCNATRKYPNSLMQVIQKSFELFKGKPVQQKNEHPVIAQLCSLTKETPFFIWPSLSLLNLLYTNTASNAE</sequence>
<reference evidence="1" key="1">
    <citation type="submission" date="2014-09" db="EMBL/GenBank/DDBJ databases">
        <authorList>
            <person name="Magalhaes I.L.F."/>
            <person name="Oliveira U."/>
            <person name="Santos F.R."/>
            <person name="Vidigal T.H.D.A."/>
            <person name="Brescovit A.D."/>
            <person name="Santos A.J."/>
        </authorList>
    </citation>
    <scope>NUCLEOTIDE SEQUENCE</scope>
    <source>
        <tissue evidence="1">Shoot tissue taken approximately 20 cm above the soil surface</tissue>
    </source>
</reference>
<dbReference type="EMBL" id="GBRH01165370">
    <property type="protein sequence ID" value="JAE32526.1"/>
    <property type="molecule type" value="Transcribed_RNA"/>
</dbReference>
<name>A0A0A9HCG2_ARUDO</name>